<gene>
    <name evidence="2" type="ORF">CSA60_00690</name>
</gene>
<evidence type="ECO:0000313" key="2">
    <source>
        <dbReference type="EMBL" id="PIE25361.1"/>
    </source>
</evidence>
<dbReference type="Proteomes" id="UP000243469">
    <property type="component" value="Unassembled WGS sequence"/>
</dbReference>
<name>A0A2G6JPK9_NEPCE</name>
<dbReference type="STRING" id="207954.MED92_09211"/>
<sequence>MDSTSIFIIIVATLLAIVFKVVLYKKIQRWMDHDLIKGLADNNPDKHSFLHQEYKKLVAQKVKRKHYSSKLTELSEQFEQKTDR</sequence>
<dbReference type="AlphaFoldDB" id="A0A2G6JPK9"/>
<evidence type="ECO:0000256" key="1">
    <source>
        <dbReference type="SAM" id="Phobius"/>
    </source>
</evidence>
<dbReference type="EMBL" id="PDSH01000006">
    <property type="protein sequence ID" value="PIE25361.1"/>
    <property type="molecule type" value="Genomic_DNA"/>
</dbReference>
<reference evidence="2 3" key="1">
    <citation type="submission" date="2017-10" db="EMBL/GenBank/DDBJ databases">
        <title>Novel microbial diversity and functional potential in the marine mammal oral microbiome.</title>
        <authorList>
            <person name="Dudek N.K."/>
            <person name="Sun C.L."/>
            <person name="Burstein D."/>
            <person name="Kantor R.S."/>
            <person name="Aliaga Goltsman D.S."/>
            <person name="Bik E.M."/>
            <person name="Thomas B.C."/>
            <person name="Banfield J.F."/>
            <person name="Relman D.A."/>
        </authorList>
    </citation>
    <scope>NUCLEOTIDE SEQUENCE [LARGE SCALE GENOMIC DNA]</scope>
    <source>
        <strain evidence="2">DOLJORAL78_47_21</strain>
    </source>
</reference>
<accession>A0A2G6JPK9</accession>
<feature type="transmembrane region" description="Helical" evidence="1">
    <location>
        <begin position="6"/>
        <end position="23"/>
    </location>
</feature>
<keyword evidence="1" id="KW-0812">Transmembrane</keyword>
<proteinExistence type="predicted"/>
<comment type="caution">
    <text evidence="2">The sequence shown here is derived from an EMBL/GenBank/DDBJ whole genome shotgun (WGS) entry which is preliminary data.</text>
</comment>
<keyword evidence="1" id="KW-1133">Transmembrane helix</keyword>
<organism evidence="2 3">
    <name type="scientific">Neptuniibacter caesariensis</name>
    <dbReference type="NCBI Taxonomy" id="207954"/>
    <lineage>
        <taxon>Bacteria</taxon>
        <taxon>Pseudomonadati</taxon>
        <taxon>Pseudomonadota</taxon>
        <taxon>Gammaproteobacteria</taxon>
        <taxon>Oceanospirillales</taxon>
        <taxon>Oceanospirillaceae</taxon>
        <taxon>Neptuniibacter</taxon>
    </lineage>
</organism>
<keyword evidence="1" id="KW-0472">Membrane</keyword>
<evidence type="ECO:0000313" key="3">
    <source>
        <dbReference type="Proteomes" id="UP000243469"/>
    </source>
</evidence>
<protein>
    <submittedName>
        <fullName evidence="2">Uncharacterized protein</fullName>
    </submittedName>
</protein>